<keyword evidence="4 7" id="KW-0378">Hydrolase</keyword>
<keyword evidence="5" id="KW-0460">Magnesium</keyword>
<evidence type="ECO:0000256" key="5">
    <source>
        <dbReference type="ARBA" id="ARBA00022842"/>
    </source>
</evidence>
<dbReference type="Pfam" id="PF13419">
    <property type="entry name" value="HAD_2"/>
    <property type="match status" value="1"/>
</dbReference>
<dbReference type="RefSeq" id="WP_089789835.1">
    <property type="nucleotide sequence ID" value="NZ_FOKW01000015.1"/>
</dbReference>
<accession>A0A1I1LD06</accession>
<evidence type="ECO:0000313" key="7">
    <source>
        <dbReference type="EMBL" id="SFC70392.1"/>
    </source>
</evidence>
<proteinExistence type="inferred from homology"/>
<dbReference type="GO" id="GO:0046872">
    <property type="term" value="F:metal ion binding"/>
    <property type="evidence" value="ECO:0007669"/>
    <property type="project" value="UniProtKB-KW"/>
</dbReference>
<dbReference type="GO" id="GO:0044281">
    <property type="term" value="P:small molecule metabolic process"/>
    <property type="evidence" value="ECO:0007669"/>
    <property type="project" value="UniProtKB-ARBA"/>
</dbReference>
<dbReference type="OrthoDB" id="27736at2157"/>
<organism evidence="7 8">
    <name type="scientific">Natronobacterium haloterrestre</name>
    <name type="common">Halobiforma haloterrestris</name>
    <dbReference type="NCBI Taxonomy" id="148448"/>
    <lineage>
        <taxon>Archaea</taxon>
        <taxon>Methanobacteriati</taxon>
        <taxon>Methanobacteriota</taxon>
        <taxon>Stenosarchaea group</taxon>
        <taxon>Halobacteria</taxon>
        <taxon>Halobacteriales</taxon>
        <taxon>Natrialbaceae</taxon>
        <taxon>Natronobacterium</taxon>
    </lineage>
</organism>
<dbReference type="InterPro" id="IPR036412">
    <property type="entry name" value="HAD-like_sf"/>
</dbReference>
<dbReference type="PANTHER" id="PTHR46470">
    <property type="entry name" value="N-ACYLNEURAMINATE-9-PHOSPHATASE"/>
    <property type="match status" value="1"/>
</dbReference>
<evidence type="ECO:0000256" key="1">
    <source>
        <dbReference type="ARBA" id="ARBA00001946"/>
    </source>
</evidence>
<dbReference type="PRINTS" id="PR00413">
    <property type="entry name" value="HADHALOGNASE"/>
</dbReference>
<dbReference type="InterPro" id="IPR006439">
    <property type="entry name" value="HAD-SF_hydro_IA"/>
</dbReference>
<sequence>MRSQTRAHYEAVIFDLDRTLIEHDQDPTELFLAACFAAGIEPFCGAETLELAAEVVRQRSAALDAETYERRVFETAAAATGTEIPAGDLVRAYDDALDNGAVSLRPGADAALAAATNRSTAIVTNGPADTHTTKLEAAGLTGRVDAVVYGTDTSRVKPAREPFELALERLEVEPDEVLKVGDSLSKDVKGANALGIDTAWIPFDDRDRTAADPEPTYTISSLSDLPDLLTG</sequence>
<dbReference type="Gene3D" id="1.20.120.710">
    <property type="entry name" value="Haloacid dehalogenase hydrolase-like domain"/>
    <property type="match status" value="1"/>
</dbReference>
<gene>
    <name evidence="7" type="ORF">SAMN05444422_11573</name>
</gene>
<comment type="similarity">
    <text evidence="2">Belongs to the HAD-like hydrolase superfamily.</text>
</comment>
<dbReference type="Proteomes" id="UP000199161">
    <property type="component" value="Unassembled WGS sequence"/>
</dbReference>
<dbReference type="SFLD" id="SFLDG01129">
    <property type="entry name" value="C1.5:_HAD__Beta-PGM__Phosphata"/>
    <property type="match status" value="1"/>
</dbReference>
<dbReference type="NCBIfam" id="TIGR01509">
    <property type="entry name" value="HAD-SF-IA-v3"/>
    <property type="match status" value="1"/>
</dbReference>
<comment type="cofactor">
    <cofactor evidence="1">
        <name>Mg(2+)</name>
        <dbReference type="ChEBI" id="CHEBI:18420"/>
    </cofactor>
</comment>
<evidence type="ECO:0000256" key="3">
    <source>
        <dbReference type="ARBA" id="ARBA00022723"/>
    </source>
</evidence>
<keyword evidence="3" id="KW-0479">Metal-binding</keyword>
<dbReference type="PANTHER" id="PTHR46470:SF2">
    <property type="entry name" value="GLYCERALDEHYDE 3-PHOSPHATE PHOSPHATASE"/>
    <property type="match status" value="1"/>
</dbReference>
<dbReference type="SFLD" id="SFLDS00003">
    <property type="entry name" value="Haloacid_Dehalogenase"/>
    <property type="match status" value="1"/>
</dbReference>
<dbReference type="InterPro" id="IPR041492">
    <property type="entry name" value="HAD_2"/>
</dbReference>
<dbReference type="EMBL" id="FOKW01000015">
    <property type="protein sequence ID" value="SFC70392.1"/>
    <property type="molecule type" value="Genomic_DNA"/>
</dbReference>
<protein>
    <submittedName>
        <fullName evidence="7">Putative hydrolase of the HAD superfamily</fullName>
    </submittedName>
</protein>
<dbReference type="GO" id="GO:0016791">
    <property type="term" value="F:phosphatase activity"/>
    <property type="evidence" value="ECO:0007669"/>
    <property type="project" value="TreeGrafter"/>
</dbReference>
<feature type="region of interest" description="Disordered" evidence="6">
    <location>
        <begin position="206"/>
        <end position="231"/>
    </location>
</feature>
<dbReference type="InterPro" id="IPR051400">
    <property type="entry name" value="HAD-like_hydrolase"/>
</dbReference>
<keyword evidence="8" id="KW-1185">Reference proteome</keyword>
<evidence type="ECO:0000313" key="8">
    <source>
        <dbReference type="Proteomes" id="UP000199161"/>
    </source>
</evidence>
<dbReference type="NCBIfam" id="TIGR01549">
    <property type="entry name" value="HAD-SF-IA-v1"/>
    <property type="match status" value="1"/>
</dbReference>
<dbReference type="SUPFAM" id="SSF56784">
    <property type="entry name" value="HAD-like"/>
    <property type="match status" value="1"/>
</dbReference>
<dbReference type="InterPro" id="IPR023214">
    <property type="entry name" value="HAD_sf"/>
</dbReference>
<evidence type="ECO:0000256" key="2">
    <source>
        <dbReference type="ARBA" id="ARBA00007958"/>
    </source>
</evidence>
<reference evidence="8" key="1">
    <citation type="submission" date="2016-10" db="EMBL/GenBank/DDBJ databases">
        <authorList>
            <person name="Varghese N."/>
            <person name="Submissions S."/>
        </authorList>
    </citation>
    <scope>NUCLEOTIDE SEQUENCE [LARGE SCALE GENOMIC DNA]</scope>
    <source>
        <strain evidence="8">DSM 13078</strain>
    </source>
</reference>
<dbReference type="AlphaFoldDB" id="A0A1I1LD06"/>
<dbReference type="Gene3D" id="3.40.50.1000">
    <property type="entry name" value="HAD superfamily/HAD-like"/>
    <property type="match status" value="1"/>
</dbReference>
<name>A0A1I1LD06_NATHA</name>
<evidence type="ECO:0000256" key="6">
    <source>
        <dbReference type="SAM" id="MobiDB-lite"/>
    </source>
</evidence>
<evidence type="ECO:0000256" key="4">
    <source>
        <dbReference type="ARBA" id="ARBA00022801"/>
    </source>
</evidence>